<dbReference type="Proteomes" id="UP000694480">
    <property type="component" value="Unassembled WGS sequence"/>
</dbReference>
<dbReference type="PANTHER" id="PTHR30570">
    <property type="entry name" value="PERIPLASMIC PHOSPHATE BINDING COMPONENT OF PHOSPHATE ABC TRANSPORTER"/>
    <property type="match status" value="1"/>
</dbReference>
<evidence type="ECO:0000313" key="3">
    <source>
        <dbReference type="EMBL" id="MBF5027700.1"/>
    </source>
</evidence>
<evidence type="ECO:0000256" key="1">
    <source>
        <dbReference type="ARBA" id="ARBA00022729"/>
    </source>
</evidence>
<dbReference type="EMBL" id="JADKYY010000009">
    <property type="protein sequence ID" value="MBF5027700.1"/>
    <property type="molecule type" value="Genomic_DNA"/>
</dbReference>
<dbReference type="SUPFAM" id="SSF53850">
    <property type="entry name" value="Periplasmic binding protein-like II"/>
    <property type="match status" value="1"/>
</dbReference>
<dbReference type="PROSITE" id="PS51257">
    <property type="entry name" value="PROKAR_LIPOPROTEIN"/>
    <property type="match status" value="1"/>
</dbReference>
<comment type="caution">
    <text evidence="3">The sequence shown here is derived from an EMBL/GenBank/DDBJ whole genome shotgun (WGS) entry which is preliminary data.</text>
</comment>
<evidence type="ECO:0000259" key="2">
    <source>
        <dbReference type="Pfam" id="PF12849"/>
    </source>
</evidence>
<keyword evidence="1" id="KW-0732">Signal</keyword>
<dbReference type="AlphaFoldDB" id="A0A930YWL4"/>
<evidence type="ECO:0000313" key="4">
    <source>
        <dbReference type="Proteomes" id="UP000694480"/>
    </source>
</evidence>
<proteinExistence type="predicted"/>
<name>A0A930YWL4_9FLAO</name>
<protein>
    <submittedName>
        <fullName evidence="3">Substrate-binding domain-containing protein</fullName>
    </submittedName>
</protein>
<dbReference type="Pfam" id="PF12849">
    <property type="entry name" value="PBP_like_2"/>
    <property type="match status" value="1"/>
</dbReference>
<keyword evidence="4" id="KW-1185">Reference proteome</keyword>
<dbReference type="InterPro" id="IPR024370">
    <property type="entry name" value="PBP_domain"/>
</dbReference>
<dbReference type="RefSeq" id="WP_194739628.1">
    <property type="nucleotide sequence ID" value="NZ_JADKYY010000009.1"/>
</dbReference>
<gene>
    <name evidence="3" type="ORF">IC612_07805</name>
</gene>
<feature type="domain" description="PBP" evidence="2">
    <location>
        <begin position="32"/>
        <end position="265"/>
    </location>
</feature>
<organism evidence="3 4">
    <name type="scientific">Planobacterium oryzisoli</name>
    <dbReference type="NCBI Taxonomy" id="2771435"/>
    <lineage>
        <taxon>Bacteria</taxon>
        <taxon>Pseudomonadati</taxon>
        <taxon>Bacteroidota</taxon>
        <taxon>Flavobacteriia</taxon>
        <taxon>Flavobacteriales</taxon>
        <taxon>Weeksellaceae</taxon>
        <taxon>Chryseobacterium group</taxon>
        <taxon>Chryseobacterium</taxon>
    </lineage>
</organism>
<reference evidence="3" key="1">
    <citation type="submission" date="2020-11" db="EMBL/GenBank/DDBJ databases">
        <title>Genome seq and assembly of Planobacterium sp.</title>
        <authorList>
            <person name="Chhetri G."/>
        </authorList>
    </citation>
    <scope>NUCLEOTIDE SEQUENCE</scope>
    <source>
        <strain evidence="3">GCR5</strain>
    </source>
</reference>
<dbReference type="PANTHER" id="PTHR30570:SF1">
    <property type="entry name" value="PHOSPHATE-BINDING PROTEIN PSTS"/>
    <property type="match status" value="1"/>
</dbReference>
<dbReference type="Gene3D" id="3.40.190.10">
    <property type="entry name" value="Periplasmic binding protein-like II"/>
    <property type="match status" value="2"/>
</dbReference>
<sequence length="291" mass="32569">MSRIKPLYFILLIALVSCSKKQKEVKDNDYHRGKLTLVTDDSFRSLAEAIADAYEINYPDTEVDVKVQKEDLAFLGLLKGENQLVLMSKILSDQEKAEYERVTSLDYKPAPIAADAVVFIVDRGSAINSISERQILKELKSERKRLIFDGSNSGNLNFVASHFDLKPKDLSYATLGSNDSVVSQLGKFPDNIGVIGLNTISRPYDKQAQNLRNSVKILTVEKDGVQFKPEGSSIGAMKYPFTRVIYLLTNERSFGIANGVMRFASSQKGQIVASKEGLQPYYLIPREVQMR</sequence>
<dbReference type="InterPro" id="IPR050811">
    <property type="entry name" value="Phosphate_ABC_transporter"/>
</dbReference>
<accession>A0A930YWL4</accession>